<accession>A0A316IAL2</accession>
<evidence type="ECO:0000313" key="2">
    <source>
        <dbReference type="Proteomes" id="UP000245812"/>
    </source>
</evidence>
<dbReference type="Proteomes" id="UP000245812">
    <property type="component" value="Unassembled WGS sequence"/>
</dbReference>
<keyword evidence="2" id="KW-1185">Reference proteome</keyword>
<gene>
    <name evidence="1" type="ORF">C7456_104100</name>
</gene>
<evidence type="ECO:0000313" key="1">
    <source>
        <dbReference type="EMBL" id="PWK89749.1"/>
    </source>
</evidence>
<reference evidence="1 2" key="1">
    <citation type="submission" date="2018-05" db="EMBL/GenBank/DDBJ databases">
        <title>Genomic Encyclopedia of Type Strains, Phase IV (KMG-IV): sequencing the most valuable type-strain genomes for metagenomic binning, comparative biology and taxonomic classification.</title>
        <authorList>
            <person name="Goeker M."/>
        </authorList>
    </citation>
    <scope>NUCLEOTIDE SEQUENCE [LARGE SCALE GENOMIC DNA]</scope>
    <source>
        <strain evidence="1 2">DSM 14263</strain>
    </source>
</reference>
<sequence>MRPQTYASGNHLRDGMRGTLVYLRMTNRDTSYTVFSEAINPAYQGDGASERSGVMVERNGKVLGRHMCDAQGRTYAGMLLDPKFLGVAVPLDSHVPAGFAGYRP</sequence>
<name>A0A316IAL2_9GAMM</name>
<organism evidence="1 2">
    <name type="scientific">Fulvimonas soli</name>
    <dbReference type="NCBI Taxonomy" id="155197"/>
    <lineage>
        <taxon>Bacteria</taxon>
        <taxon>Pseudomonadati</taxon>
        <taxon>Pseudomonadota</taxon>
        <taxon>Gammaproteobacteria</taxon>
        <taxon>Lysobacterales</taxon>
        <taxon>Rhodanobacteraceae</taxon>
        <taxon>Fulvimonas</taxon>
    </lineage>
</organism>
<proteinExistence type="predicted"/>
<dbReference type="EMBL" id="QGHC01000004">
    <property type="protein sequence ID" value="PWK89749.1"/>
    <property type="molecule type" value="Genomic_DNA"/>
</dbReference>
<protein>
    <submittedName>
        <fullName evidence="1">Uncharacterized protein</fullName>
    </submittedName>
</protein>
<dbReference type="AlphaFoldDB" id="A0A316IAL2"/>
<comment type="caution">
    <text evidence="1">The sequence shown here is derived from an EMBL/GenBank/DDBJ whole genome shotgun (WGS) entry which is preliminary data.</text>
</comment>